<feature type="transmembrane region" description="Helical" evidence="13">
    <location>
        <begin position="161"/>
        <end position="179"/>
    </location>
</feature>
<dbReference type="RefSeq" id="WP_038493190.1">
    <property type="nucleotide sequence ID" value="NZ_CP009962.1"/>
</dbReference>
<dbReference type="GO" id="GO:0030295">
    <property type="term" value="F:protein kinase activator activity"/>
    <property type="evidence" value="ECO:0007669"/>
    <property type="project" value="TreeGrafter"/>
</dbReference>
<keyword evidence="12 13" id="KW-0472">Membrane</keyword>
<dbReference type="GO" id="GO:0016020">
    <property type="term" value="C:membrane"/>
    <property type="evidence" value="ECO:0007669"/>
    <property type="project" value="UniProtKB-SubCell"/>
</dbReference>
<dbReference type="Pfam" id="PF02518">
    <property type="entry name" value="HATPase_c"/>
    <property type="match status" value="1"/>
</dbReference>
<dbReference type="EC" id="2.7.13.3" evidence="3"/>
<evidence type="ECO:0000256" key="3">
    <source>
        <dbReference type="ARBA" id="ARBA00012438"/>
    </source>
</evidence>
<dbReference type="CDD" id="cd00082">
    <property type="entry name" value="HisKA"/>
    <property type="match status" value="1"/>
</dbReference>
<dbReference type="GO" id="GO:0007234">
    <property type="term" value="P:osmosensory signaling via phosphorelay pathway"/>
    <property type="evidence" value="ECO:0007669"/>
    <property type="project" value="TreeGrafter"/>
</dbReference>
<dbReference type="SUPFAM" id="SSF55785">
    <property type="entry name" value="PYP-like sensor domain (PAS domain)"/>
    <property type="match status" value="1"/>
</dbReference>
<dbReference type="InterPro" id="IPR004358">
    <property type="entry name" value="Sig_transdc_His_kin-like_C"/>
</dbReference>
<dbReference type="Gene3D" id="3.30.565.10">
    <property type="entry name" value="Histidine kinase-like ATPase, C-terminal domain"/>
    <property type="match status" value="1"/>
</dbReference>
<evidence type="ECO:0000256" key="13">
    <source>
        <dbReference type="SAM" id="Phobius"/>
    </source>
</evidence>
<evidence type="ECO:0000256" key="12">
    <source>
        <dbReference type="ARBA" id="ARBA00023136"/>
    </source>
</evidence>
<keyword evidence="9" id="KW-0067">ATP-binding</keyword>
<dbReference type="InterPro" id="IPR050351">
    <property type="entry name" value="BphY/WalK/GraS-like"/>
</dbReference>
<feature type="transmembrane region" description="Helical" evidence="13">
    <location>
        <begin position="61"/>
        <end position="79"/>
    </location>
</feature>
<keyword evidence="11" id="KW-0902">Two-component regulatory system</keyword>
<proteinExistence type="predicted"/>
<dbReference type="InterPro" id="IPR036097">
    <property type="entry name" value="HisK_dim/P_sf"/>
</dbReference>
<evidence type="ECO:0000256" key="5">
    <source>
        <dbReference type="ARBA" id="ARBA00022679"/>
    </source>
</evidence>
<dbReference type="Proteomes" id="UP000030302">
    <property type="component" value="Chromosome"/>
</dbReference>
<feature type="transmembrane region" description="Helical" evidence="13">
    <location>
        <begin position="115"/>
        <end position="141"/>
    </location>
</feature>
<dbReference type="Gene3D" id="1.10.287.130">
    <property type="match status" value="1"/>
</dbReference>
<dbReference type="AlphaFoldDB" id="A0A0A1FIQ5"/>
<accession>A0A0A1FIQ5</accession>
<evidence type="ECO:0000256" key="9">
    <source>
        <dbReference type="ARBA" id="ARBA00022840"/>
    </source>
</evidence>
<dbReference type="Gene3D" id="3.30.450.20">
    <property type="entry name" value="PAS domain"/>
    <property type="match status" value="1"/>
</dbReference>
<evidence type="ECO:0000256" key="6">
    <source>
        <dbReference type="ARBA" id="ARBA00022692"/>
    </source>
</evidence>
<dbReference type="InterPro" id="IPR000014">
    <property type="entry name" value="PAS"/>
</dbReference>
<dbReference type="Pfam" id="PF25323">
    <property type="entry name" value="6TM_PilS"/>
    <property type="match status" value="1"/>
</dbReference>
<protein>
    <recommendedName>
        <fullName evidence="3">histidine kinase</fullName>
        <ecNumber evidence="3">2.7.13.3</ecNumber>
    </recommendedName>
</protein>
<dbReference type="InterPro" id="IPR003594">
    <property type="entry name" value="HATPase_dom"/>
</dbReference>
<dbReference type="InterPro" id="IPR036890">
    <property type="entry name" value="HATPase_C_sf"/>
</dbReference>
<dbReference type="STRING" id="279058.LT85_4432"/>
<evidence type="ECO:0000313" key="16">
    <source>
        <dbReference type="Proteomes" id="UP000030302"/>
    </source>
</evidence>
<keyword evidence="7" id="KW-0547">Nucleotide-binding</keyword>
<dbReference type="PANTHER" id="PTHR42878">
    <property type="entry name" value="TWO-COMPONENT HISTIDINE KINASE"/>
    <property type="match status" value="1"/>
</dbReference>
<keyword evidence="10 13" id="KW-1133">Transmembrane helix</keyword>
<dbReference type="Pfam" id="PF00512">
    <property type="entry name" value="HisKA"/>
    <property type="match status" value="1"/>
</dbReference>
<evidence type="ECO:0000256" key="8">
    <source>
        <dbReference type="ARBA" id="ARBA00022777"/>
    </source>
</evidence>
<feature type="domain" description="Histidine kinase" evidence="14">
    <location>
        <begin position="358"/>
        <end position="539"/>
    </location>
</feature>
<dbReference type="PROSITE" id="PS50109">
    <property type="entry name" value="HIS_KIN"/>
    <property type="match status" value="1"/>
</dbReference>
<evidence type="ECO:0000259" key="14">
    <source>
        <dbReference type="PROSITE" id="PS50109"/>
    </source>
</evidence>
<keyword evidence="5" id="KW-0808">Transferase</keyword>
<dbReference type="SMART" id="SM00387">
    <property type="entry name" value="HATPase_c"/>
    <property type="match status" value="1"/>
</dbReference>
<name>A0A0A1FIQ5_9BURK</name>
<evidence type="ECO:0000256" key="2">
    <source>
        <dbReference type="ARBA" id="ARBA00004141"/>
    </source>
</evidence>
<evidence type="ECO:0000256" key="7">
    <source>
        <dbReference type="ARBA" id="ARBA00022741"/>
    </source>
</evidence>
<feature type="transmembrane region" description="Helical" evidence="13">
    <location>
        <begin position="85"/>
        <end position="103"/>
    </location>
</feature>
<dbReference type="InterPro" id="IPR005467">
    <property type="entry name" value="His_kinase_dom"/>
</dbReference>
<dbReference type="KEGG" id="care:LT85_4432"/>
<dbReference type="OrthoDB" id="9815750at2"/>
<evidence type="ECO:0000256" key="1">
    <source>
        <dbReference type="ARBA" id="ARBA00000085"/>
    </source>
</evidence>
<dbReference type="EMBL" id="CP009962">
    <property type="protein sequence ID" value="AIY43590.1"/>
    <property type="molecule type" value="Genomic_DNA"/>
</dbReference>
<evidence type="ECO:0000256" key="11">
    <source>
        <dbReference type="ARBA" id="ARBA00023012"/>
    </source>
</evidence>
<dbReference type="GO" id="GO:0000155">
    <property type="term" value="F:phosphorelay sensor kinase activity"/>
    <property type="evidence" value="ECO:0007669"/>
    <property type="project" value="InterPro"/>
</dbReference>
<dbReference type="SUPFAM" id="SSF55874">
    <property type="entry name" value="ATPase domain of HSP90 chaperone/DNA topoisomerase II/histidine kinase"/>
    <property type="match status" value="1"/>
</dbReference>
<comment type="subcellular location">
    <subcellularLocation>
        <location evidence="2">Membrane</location>
        <topology evidence="2">Multi-pass membrane protein</topology>
    </subcellularLocation>
</comment>
<keyword evidence="16" id="KW-1185">Reference proteome</keyword>
<dbReference type="InterPro" id="IPR003661">
    <property type="entry name" value="HisK_dim/P_dom"/>
</dbReference>
<dbReference type="CDD" id="cd00075">
    <property type="entry name" value="HATPase"/>
    <property type="match status" value="1"/>
</dbReference>
<dbReference type="CDD" id="cd00130">
    <property type="entry name" value="PAS"/>
    <property type="match status" value="1"/>
</dbReference>
<feature type="transmembrane region" description="Helical" evidence="13">
    <location>
        <begin position="20"/>
        <end position="40"/>
    </location>
</feature>
<dbReference type="PRINTS" id="PR00344">
    <property type="entry name" value="BCTRLSENSOR"/>
</dbReference>
<dbReference type="Pfam" id="PF13188">
    <property type="entry name" value="PAS_8"/>
    <property type="match status" value="1"/>
</dbReference>
<keyword evidence="8" id="KW-0418">Kinase</keyword>
<dbReference type="GO" id="GO:0000156">
    <property type="term" value="F:phosphorelay response regulator activity"/>
    <property type="evidence" value="ECO:0007669"/>
    <property type="project" value="TreeGrafter"/>
</dbReference>
<evidence type="ECO:0000256" key="4">
    <source>
        <dbReference type="ARBA" id="ARBA00022553"/>
    </source>
</evidence>
<dbReference type="PANTHER" id="PTHR42878:SF7">
    <property type="entry name" value="SENSOR HISTIDINE KINASE GLRK"/>
    <property type="match status" value="1"/>
</dbReference>
<dbReference type="InterPro" id="IPR035965">
    <property type="entry name" value="PAS-like_dom_sf"/>
</dbReference>
<organism evidence="15 16">
    <name type="scientific">Collimonas arenae</name>
    <dbReference type="NCBI Taxonomy" id="279058"/>
    <lineage>
        <taxon>Bacteria</taxon>
        <taxon>Pseudomonadati</taxon>
        <taxon>Pseudomonadota</taxon>
        <taxon>Betaproteobacteria</taxon>
        <taxon>Burkholderiales</taxon>
        <taxon>Oxalobacteraceae</taxon>
        <taxon>Collimonas</taxon>
    </lineage>
</organism>
<gene>
    <name evidence="15" type="primary">pilS</name>
    <name evidence="15" type="ORF">LT85_4432</name>
</gene>
<comment type="catalytic activity">
    <reaction evidence="1">
        <text>ATP + protein L-histidine = ADP + protein N-phospho-L-histidine.</text>
        <dbReference type="EC" id="2.7.13.3"/>
    </reaction>
</comment>
<dbReference type="HOGENOM" id="CLU_000445_114_39_4"/>
<keyword evidence="4" id="KW-0597">Phosphoprotein</keyword>
<dbReference type="SUPFAM" id="SSF47384">
    <property type="entry name" value="Homodimeric domain of signal transducing histidine kinase"/>
    <property type="match status" value="1"/>
</dbReference>
<keyword evidence="6 13" id="KW-0812">Transmembrane</keyword>
<evidence type="ECO:0000256" key="10">
    <source>
        <dbReference type="ARBA" id="ARBA00022989"/>
    </source>
</evidence>
<dbReference type="GO" id="GO:0005524">
    <property type="term" value="F:ATP binding"/>
    <property type="evidence" value="ECO:0007669"/>
    <property type="project" value="UniProtKB-KW"/>
</dbReference>
<evidence type="ECO:0000313" key="15">
    <source>
        <dbReference type="EMBL" id="AIY43590.1"/>
    </source>
</evidence>
<sequence>MTSSGPRLAPLSDKPDTFWRTLQTFNVTRIVVAMVMLAYLSSQSRSEIWFSQLVTNPETCGAYLLCAIVFTLVTAYHRRHYMPQIVLPITVDLVAVSILYIGAGGAKSGLAILYLFPLAGAAILAPLLVALLFVSIATMVLLAESGYQILQSAPDISTVQAGLYGGAFFFAVLVINRLAHKLIKQEELATQRGRDLRVQMDINRIAIKDMGDGLLVVDPIGTLIMANPAAERMLGLSFSLTDDEPRHKLSDYTLLAPITDALFAWESRVSDLPRSGSPVVGEAVFVTIKHTDDLGLEAAAIDWSGRRELAAHLKVRFAAVRMRELSEYRAVIFLQDVSEIENQAQQLKLAAMGRLTASIAHEVRNPLASISYAATLLSEEAVSQTQVRLLTIVEDNVARLNRMIEDILKLSRKAQRQMEPIQLVPLLHDIVNEFKQTHAVGPGAVVLQLDPEDRYSVWFDPLHLREVVTNLLSNAVRYASGRPGGMRLHIMSSVAGRLELHVQDDGEPISPAVRAHLFEPFYTTSSKGTGLGLFLARELCLNNGALLDYEYRHDVQGQNSSHVSGRFVIAFAPHDPLSLAD</sequence>
<dbReference type="SMART" id="SM00388">
    <property type="entry name" value="HisKA"/>
    <property type="match status" value="1"/>
</dbReference>
<reference evidence="16" key="1">
    <citation type="journal article" date="2014" name="Soil Biol. Biochem.">
        <title>Structure and function of bacterial communities in ageing soils: Insights from the Mendocino ecological staircase.</title>
        <authorList>
            <person name="Uroz S."/>
            <person name="Tech J.J."/>
            <person name="Sawaya N.A."/>
            <person name="Frey-Klett P."/>
            <person name="Leveau J.H.J."/>
        </authorList>
    </citation>
    <scope>NUCLEOTIDE SEQUENCE [LARGE SCALE GENOMIC DNA]</scope>
    <source>
        <strain evidence="16">Cal35</strain>
    </source>
</reference>